<evidence type="ECO:0000313" key="4">
    <source>
        <dbReference type="Proteomes" id="UP000299084"/>
    </source>
</evidence>
<evidence type="ECO:0000256" key="1">
    <source>
        <dbReference type="SAM" id="SignalP"/>
    </source>
</evidence>
<dbReference type="GO" id="GO:0060147">
    <property type="term" value="P:regulation of post-transcriptional gene silencing"/>
    <property type="evidence" value="ECO:0007669"/>
    <property type="project" value="InterPro"/>
</dbReference>
<sequence length="362" mass="40685">MMLLMRFIIFFLSVAGPESLPPSLLKVVMKPIATVGESYQYPPVNWASLLSPLMRLNFGEEIQQLCLEIMVTQAQSSQNAAALLGMWVIPPLMDGLSVEKAAIKLNIKKYLLASVPLWIKHVSDEQIMGFVESLMVAVFKAASPLSSPELRPSALQGLSQAMKLPSPTHHLWSLLSEATGKIFDLLPNKIRRNDLELYITVAKCLSEMTDDEASRVAQITKSSVEKGAFVRLYLVSQGRFPLTGLTDVLSVAVQHREKDTLAWMMLHCLYQARIVSHTNTGVLKRMEWLLELMGYIRSVAYRSASVQNVALDEFIDWLFSIMESPKEGLSTKSRDLLKATLLSLRILPEFKKKAIWTRAYGW</sequence>
<dbReference type="PANTHER" id="PTHR16212:SF4">
    <property type="entry name" value="FOCADHESIN"/>
    <property type="match status" value="1"/>
</dbReference>
<reference evidence="3 4" key="1">
    <citation type="journal article" date="2019" name="Mol. Ecol. Resour.">
        <title>Improving Illumina assemblies with Hi-C and long reads: an example with the North African dromedary.</title>
        <authorList>
            <person name="Elbers J.P."/>
            <person name="Rogers M.F."/>
            <person name="Perelman P.L."/>
            <person name="Proskuryakova A.A."/>
            <person name="Serdyukova N.A."/>
            <person name="Johnson W.E."/>
            <person name="Horin P."/>
            <person name="Corander J."/>
            <person name="Murphy D."/>
            <person name="Burger P.A."/>
        </authorList>
    </citation>
    <scope>NUCLEOTIDE SEQUENCE [LARGE SCALE GENOMIC DNA]</scope>
    <source>
        <strain evidence="3">Drom800</strain>
        <tissue evidence="3">Blood</tissue>
    </source>
</reference>
<dbReference type="STRING" id="9838.ENSCDRP00005001727"/>
<feature type="chain" id="PRO_5024368005" evidence="1">
    <location>
        <begin position="20"/>
        <end position="362"/>
    </location>
</feature>
<gene>
    <name evidence="3" type="primary">Focadhesin</name>
    <name evidence="3" type="ORF">Cadr_000015583</name>
</gene>
<dbReference type="AlphaFoldDB" id="A0A5N4E9P2"/>
<keyword evidence="4" id="KW-1185">Reference proteome</keyword>
<proteinExistence type="predicted"/>
<protein>
    <submittedName>
        <fullName evidence="3">Focadhesin</fullName>
    </submittedName>
</protein>
<comment type="caution">
    <text evidence="3">The sequence shown here is derived from an EMBL/GenBank/DDBJ whole genome shotgun (WGS) entry which is preliminary data.</text>
</comment>
<feature type="signal peptide" evidence="1">
    <location>
        <begin position="1"/>
        <end position="19"/>
    </location>
</feature>
<dbReference type="InterPro" id="IPR045163">
    <property type="entry name" value="Focadhesin/RST1"/>
</dbReference>
<feature type="domain" description="Focadhesin C-terminal" evidence="2">
    <location>
        <begin position="312"/>
        <end position="362"/>
    </location>
</feature>
<accession>A0A5N4E9P2</accession>
<keyword evidence="1" id="KW-0732">Signal</keyword>
<organism evidence="3 4">
    <name type="scientific">Camelus dromedarius</name>
    <name type="common">Dromedary</name>
    <name type="synonym">Arabian camel</name>
    <dbReference type="NCBI Taxonomy" id="9838"/>
    <lineage>
        <taxon>Eukaryota</taxon>
        <taxon>Metazoa</taxon>
        <taxon>Chordata</taxon>
        <taxon>Craniata</taxon>
        <taxon>Vertebrata</taxon>
        <taxon>Euteleostomi</taxon>
        <taxon>Mammalia</taxon>
        <taxon>Eutheria</taxon>
        <taxon>Laurasiatheria</taxon>
        <taxon>Artiodactyla</taxon>
        <taxon>Tylopoda</taxon>
        <taxon>Camelidae</taxon>
        <taxon>Camelus</taxon>
    </lineage>
</organism>
<name>A0A5N4E9P2_CAMDR</name>
<evidence type="ECO:0000259" key="2">
    <source>
        <dbReference type="Pfam" id="PF11229"/>
    </source>
</evidence>
<dbReference type="Proteomes" id="UP000299084">
    <property type="component" value="Unassembled WGS sequence"/>
</dbReference>
<dbReference type="Pfam" id="PF11229">
    <property type="entry name" value="Focadhesin"/>
    <property type="match status" value="2"/>
</dbReference>
<evidence type="ECO:0000313" key="3">
    <source>
        <dbReference type="EMBL" id="KAB1280201.1"/>
    </source>
</evidence>
<feature type="domain" description="Focadhesin C-terminal" evidence="2">
    <location>
        <begin position="9"/>
        <end position="311"/>
    </location>
</feature>
<dbReference type="EMBL" id="JWIN03000004">
    <property type="protein sequence ID" value="KAB1280201.1"/>
    <property type="molecule type" value="Genomic_DNA"/>
</dbReference>
<dbReference type="InterPro" id="IPR021392">
    <property type="entry name" value="Focadhesin_C"/>
</dbReference>
<dbReference type="PANTHER" id="PTHR16212">
    <property type="entry name" value="FOCADHESIN FAMILY MEMBER"/>
    <property type="match status" value="1"/>
</dbReference>